<dbReference type="Gene3D" id="3.30.565.60">
    <property type="match status" value="1"/>
</dbReference>
<proteinExistence type="predicted"/>
<accession>A0A369KVE4</accession>
<dbReference type="Pfam" id="PF13749">
    <property type="entry name" value="HATPase_c_4"/>
    <property type="match status" value="1"/>
</dbReference>
<dbReference type="PANTHER" id="PTHR30595">
    <property type="entry name" value="GLPR-RELATED TRANSCRIPTIONAL REPRESSOR"/>
    <property type="match status" value="1"/>
</dbReference>
<dbReference type="Proteomes" id="UP000253934">
    <property type="component" value="Unassembled WGS sequence"/>
</dbReference>
<dbReference type="InterPro" id="IPR038475">
    <property type="entry name" value="RecG_C_sf"/>
</dbReference>
<comment type="caution">
    <text evidence="1">The sequence shown here is derived from an EMBL/GenBank/DDBJ whole genome shotgun (WGS) entry which is preliminary data.</text>
</comment>
<sequence length="298" mass="34482">MATKTWGGYLCNSECKALREILANAVAHALYQKNQGDIVIELHPNRITARNNCNLEAKAFVNKWFSRIHKTTNKHLMNLMRVPRITDEQGSGKIRIFRHMLESGKREPVIEFVEYGDYGRWSISLYNDEADQALIKLYARIKENFSTPDECRMAQALLLWRKKKVSEIQSYLDENYRIIAENVMQSRYSPVLKIGDRLFTKRWASIALEGQITKQLTEAEKASLRHVLNTVSYMNNQEGFISAEDARQFIGLSNTKAEATQLARLFSEWKGKGIVKFIKKGQWQFVNKPEDKENGEQN</sequence>
<name>A0A369KVE4_9BACT</name>
<organism evidence="1 2">
    <name type="scientific">Spirobacillus cienkowskii</name>
    <dbReference type="NCBI Taxonomy" id="495820"/>
    <lineage>
        <taxon>Bacteria</taxon>
        <taxon>Pseudomonadati</taxon>
        <taxon>Bdellovibrionota</taxon>
        <taxon>Oligoflexia</taxon>
        <taxon>Silvanigrellales</taxon>
        <taxon>Spirobacillus</taxon>
    </lineage>
</organism>
<dbReference type="EMBL" id="QOVW01000105">
    <property type="protein sequence ID" value="RDB35106.1"/>
    <property type="molecule type" value="Genomic_DNA"/>
</dbReference>
<evidence type="ECO:0000313" key="1">
    <source>
        <dbReference type="EMBL" id="RDB35106.1"/>
    </source>
</evidence>
<keyword evidence="2" id="KW-1185">Reference proteome</keyword>
<evidence type="ECO:0000313" key="2">
    <source>
        <dbReference type="Proteomes" id="UP000253934"/>
    </source>
</evidence>
<protein>
    <submittedName>
        <fullName evidence="1">Uncharacterized protein</fullName>
    </submittedName>
</protein>
<dbReference type="AlphaFoldDB" id="A0A369KVE4"/>
<dbReference type="PANTHER" id="PTHR30595:SF6">
    <property type="entry name" value="SCHLAFEN ALBA-2 DOMAIN-CONTAINING PROTEIN"/>
    <property type="match status" value="1"/>
</dbReference>
<gene>
    <name evidence="1" type="ORF">DCC88_11905</name>
</gene>
<reference evidence="1" key="1">
    <citation type="submission" date="2018-04" db="EMBL/GenBank/DDBJ databases">
        <title>Draft genome sequence of the Candidatus Spirobacillus cienkowskii, a pathogen of freshwater Daphnia species, reconstructed from hemolymph metagenomic reads.</title>
        <authorList>
            <person name="Bresciani L."/>
            <person name="Lemos L.N."/>
            <person name="Wale N."/>
            <person name="Lin J.Y."/>
            <person name="Fernandes G.R."/>
            <person name="Duffy M.A."/>
            <person name="Rodrigues J.M."/>
        </authorList>
    </citation>
    <scope>NUCLEOTIDE SEQUENCE [LARGE SCALE GENOMIC DNA]</scope>
    <source>
        <strain evidence="1">Binning01</strain>
    </source>
</reference>